<reference evidence="1 2" key="1">
    <citation type="journal article" date="2015" name="Genome Biol. Evol.">
        <title>The genome of winter moth (Operophtera brumata) provides a genomic perspective on sexual dimorphism and phenology.</title>
        <authorList>
            <person name="Derks M.F."/>
            <person name="Smit S."/>
            <person name="Salis L."/>
            <person name="Schijlen E."/>
            <person name="Bossers A."/>
            <person name="Mateman C."/>
            <person name="Pijl A.S."/>
            <person name="de Ridder D."/>
            <person name="Groenen M.A."/>
            <person name="Visser M.E."/>
            <person name="Megens H.J."/>
        </authorList>
    </citation>
    <scope>NUCLEOTIDE SEQUENCE [LARGE SCALE GENOMIC DNA]</scope>
    <source>
        <strain evidence="1">WM2013NL</strain>
        <tissue evidence="1">Head and thorax</tissue>
    </source>
</reference>
<dbReference type="STRING" id="104452.A0A0L7KRK7"/>
<organism evidence="1 2">
    <name type="scientific">Operophtera brumata</name>
    <name type="common">Winter moth</name>
    <name type="synonym">Phalaena brumata</name>
    <dbReference type="NCBI Taxonomy" id="104452"/>
    <lineage>
        <taxon>Eukaryota</taxon>
        <taxon>Metazoa</taxon>
        <taxon>Ecdysozoa</taxon>
        <taxon>Arthropoda</taxon>
        <taxon>Hexapoda</taxon>
        <taxon>Insecta</taxon>
        <taxon>Pterygota</taxon>
        <taxon>Neoptera</taxon>
        <taxon>Endopterygota</taxon>
        <taxon>Lepidoptera</taxon>
        <taxon>Glossata</taxon>
        <taxon>Ditrysia</taxon>
        <taxon>Geometroidea</taxon>
        <taxon>Geometridae</taxon>
        <taxon>Larentiinae</taxon>
        <taxon>Operophtera</taxon>
    </lineage>
</organism>
<dbReference type="Proteomes" id="UP000037510">
    <property type="component" value="Unassembled WGS sequence"/>
</dbReference>
<comment type="caution">
    <text evidence="1">The sequence shown here is derived from an EMBL/GenBank/DDBJ whole genome shotgun (WGS) entry which is preliminary data.</text>
</comment>
<protein>
    <submittedName>
        <fullName evidence="1">Uncharacterized protein</fullName>
    </submittedName>
</protein>
<evidence type="ECO:0000313" key="2">
    <source>
        <dbReference type="Proteomes" id="UP000037510"/>
    </source>
</evidence>
<gene>
    <name evidence="1" type="ORF">OBRU01_22026</name>
</gene>
<proteinExistence type="predicted"/>
<dbReference type="EMBL" id="JTDY01006517">
    <property type="protein sequence ID" value="KOB65942.1"/>
    <property type="molecule type" value="Genomic_DNA"/>
</dbReference>
<dbReference type="AlphaFoldDB" id="A0A0L7KRK7"/>
<keyword evidence="2" id="KW-1185">Reference proteome</keyword>
<accession>A0A0L7KRK7</accession>
<sequence>MDILFVDNGRQDEIETFFEASQRHRDYYRGYPKADHPVIYFKDPEYMWQCPPEMTPTYLGFPMFHVRYKQPIVLPGTSGRTSNIPAMPERTLAGRFNKAACKLFVR</sequence>
<evidence type="ECO:0000313" key="1">
    <source>
        <dbReference type="EMBL" id="KOB65942.1"/>
    </source>
</evidence>
<name>A0A0L7KRK7_OPEBR</name>